<keyword evidence="3" id="KW-1185">Reference proteome</keyword>
<dbReference type="Proteomes" id="UP000616839">
    <property type="component" value="Unassembled WGS sequence"/>
</dbReference>
<evidence type="ECO:0000256" key="1">
    <source>
        <dbReference type="SAM" id="MobiDB-lite"/>
    </source>
</evidence>
<evidence type="ECO:0000313" key="2">
    <source>
        <dbReference type="EMBL" id="MBD8868734.1"/>
    </source>
</evidence>
<dbReference type="RefSeq" id="WP_192140601.1">
    <property type="nucleotide sequence ID" value="NZ_JACYXZ010000001.1"/>
</dbReference>
<comment type="caution">
    <text evidence="2">The sequence shown here is derived from an EMBL/GenBank/DDBJ whole genome shotgun (WGS) entry which is preliminary data.</text>
</comment>
<accession>A0A927K1Y9</accession>
<protein>
    <recommendedName>
        <fullName evidence="4">SAF domain-containing protein</fullName>
    </recommendedName>
</protein>
<name>A0A927K1Y9_9ACTN</name>
<sequence>MRAAEAPRSTDPPAAVRAAPPGWRDPRLWIGVALVAGSVVAGARVLGAADDTVEVWAAAADLAPGRALSSDALVARRVRFGDDGDLDRYLRVADGPPGEETVRRPVGAGELVPRAALGAGPTGLTEVPIWARAEAVAGSVVTGSVVDVWVTGEPGGGRSGRARLVLDDVVVIAAPRPTSSFGPGGARQVLVGVDEGDADLIGQALAAARDDRIAITRQG</sequence>
<feature type="region of interest" description="Disordered" evidence="1">
    <location>
        <begin position="1"/>
        <end position="20"/>
    </location>
</feature>
<evidence type="ECO:0008006" key="4">
    <source>
        <dbReference type="Google" id="ProtNLM"/>
    </source>
</evidence>
<evidence type="ECO:0000313" key="3">
    <source>
        <dbReference type="Proteomes" id="UP000616839"/>
    </source>
</evidence>
<gene>
    <name evidence="2" type="ORF">IE331_03755</name>
</gene>
<dbReference type="AlphaFoldDB" id="A0A927K1Y9"/>
<organism evidence="2 3">
    <name type="scientific">Nocardioides donggukensis</name>
    <dbReference type="NCBI Taxonomy" id="2774019"/>
    <lineage>
        <taxon>Bacteria</taxon>
        <taxon>Bacillati</taxon>
        <taxon>Actinomycetota</taxon>
        <taxon>Actinomycetes</taxon>
        <taxon>Propionibacteriales</taxon>
        <taxon>Nocardioidaceae</taxon>
        <taxon>Nocardioides</taxon>
    </lineage>
</organism>
<proteinExistence type="predicted"/>
<dbReference type="EMBL" id="JACYXZ010000001">
    <property type="protein sequence ID" value="MBD8868734.1"/>
    <property type="molecule type" value="Genomic_DNA"/>
</dbReference>
<reference evidence="2" key="1">
    <citation type="submission" date="2020-09" db="EMBL/GenBank/DDBJ databases">
        <title>Nocardioides sp. strain MJB4 16S ribosomal RNA gene Genome sequencing and assembly.</title>
        <authorList>
            <person name="Kim I."/>
        </authorList>
    </citation>
    <scope>NUCLEOTIDE SEQUENCE</scope>
    <source>
        <strain evidence="2">MJB4</strain>
    </source>
</reference>